<evidence type="ECO:0000313" key="2">
    <source>
        <dbReference type="Proteomes" id="UP000011713"/>
    </source>
</evidence>
<dbReference type="HOGENOM" id="CLU_2008313_0_0_1"/>
<sequence length="124" mass="13830">MIGSAPVVFKSKYQCTVSLRSAEAEYMELIIFTQGSCGFVCCSRILVSTKWQRRGSGKMIKAQLDLPSMQAIGTKRLKYMLQFSGVGPKRLQQQRTRMFVTVVEEAPGICECLVARIQKASTVN</sequence>
<dbReference type="VEuPathDB" id="FungiDB:HpaG804087"/>
<name>M4BCS1_HYAAE</name>
<evidence type="ECO:0000313" key="1">
    <source>
        <dbReference type="EnsemblProtists" id="HpaP804087"/>
    </source>
</evidence>
<reference evidence="2" key="1">
    <citation type="journal article" date="2010" name="Science">
        <title>Signatures of adaptation to obligate biotrophy in the Hyaloperonospora arabidopsidis genome.</title>
        <authorList>
            <person name="Baxter L."/>
            <person name="Tripathy S."/>
            <person name="Ishaque N."/>
            <person name="Boot N."/>
            <person name="Cabral A."/>
            <person name="Kemen E."/>
            <person name="Thines M."/>
            <person name="Ah-Fong A."/>
            <person name="Anderson R."/>
            <person name="Badejoko W."/>
            <person name="Bittner-Eddy P."/>
            <person name="Boore J.L."/>
            <person name="Chibucos M.C."/>
            <person name="Coates M."/>
            <person name="Dehal P."/>
            <person name="Delehaunty K."/>
            <person name="Dong S."/>
            <person name="Downton P."/>
            <person name="Dumas B."/>
            <person name="Fabro G."/>
            <person name="Fronick C."/>
            <person name="Fuerstenberg S.I."/>
            <person name="Fulton L."/>
            <person name="Gaulin E."/>
            <person name="Govers F."/>
            <person name="Hughes L."/>
            <person name="Humphray S."/>
            <person name="Jiang R.H."/>
            <person name="Judelson H."/>
            <person name="Kamoun S."/>
            <person name="Kyung K."/>
            <person name="Meijer H."/>
            <person name="Minx P."/>
            <person name="Morris P."/>
            <person name="Nelson J."/>
            <person name="Phuntumart V."/>
            <person name="Qutob D."/>
            <person name="Rehmany A."/>
            <person name="Rougon-Cardoso A."/>
            <person name="Ryden P."/>
            <person name="Torto-Alalibo T."/>
            <person name="Studholme D."/>
            <person name="Wang Y."/>
            <person name="Win J."/>
            <person name="Wood J."/>
            <person name="Clifton S.W."/>
            <person name="Rogers J."/>
            <person name="Van den Ackerveken G."/>
            <person name="Jones J.D."/>
            <person name="McDowell J.M."/>
            <person name="Beynon J."/>
            <person name="Tyler B.M."/>
        </authorList>
    </citation>
    <scope>NUCLEOTIDE SEQUENCE [LARGE SCALE GENOMIC DNA]</scope>
    <source>
        <strain evidence="2">Emoy2</strain>
    </source>
</reference>
<dbReference type="Proteomes" id="UP000011713">
    <property type="component" value="Unassembled WGS sequence"/>
</dbReference>
<keyword evidence="2" id="KW-1185">Reference proteome</keyword>
<dbReference type="InParanoid" id="M4BCS1"/>
<dbReference type="AlphaFoldDB" id="M4BCS1"/>
<proteinExistence type="predicted"/>
<accession>M4BCS1</accession>
<organism evidence="1 2">
    <name type="scientific">Hyaloperonospora arabidopsidis (strain Emoy2)</name>
    <name type="common">Downy mildew agent</name>
    <name type="synonym">Peronospora arabidopsidis</name>
    <dbReference type="NCBI Taxonomy" id="559515"/>
    <lineage>
        <taxon>Eukaryota</taxon>
        <taxon>Sar</taxon>
        <taxon>Stramenopiles</taxon>
        <taxon>Oomycota</taxon>
        <taxon>Peronosporomycetes</taxon>
        <taxon>Peronosporales</taxon>
        <taxon>Peronosporaceae</taxon>
        <taxon>Hyaloperonospora</taxon>
    </lineage>
</organism>
<protein>
    <submittedName>
        <fullName evidence="1">Uncharacterized protein</fullName>
    </submittedName>
</protein>
<dbReference type="EMBL" id="JH598136">
    <property type="status" value="NOT_ANNOTATED_CDS"/>
    <property type="molecule type" value="Genomic_DNA"/>
</dbReference>
<reference evidence="1" key="2">
    <citation type="submission" date="2015-06" db="UniProtKB">
        <authorList>
            <consortium name="EnsemblProtists"/>
        </authorList>
    </citation>
    <scope>IDENTIFICATION</scope>
    <source>
        <strain evidence="1">Emoy2</strain>
    </source>
</reference>
<dbReference type="EnsemblProtists" id="HpaT804087">
    <property type="protein sequence ID" value="HpaP804087"/>
    <property type="gene ID" value="HpaG804087"/>
</dbReference>